<feature type="chain" id="PRO_5032953060" evidence="1">
    <location>
        <begin position="18"/>
        <end position="66"/>
    </location>
</feature>
<evidence type="ECO:0000313" key="3">
    <source>
        <dbReference type="Proteomes" id="UP000604046"/>
    </source>
</evidence>
<name>A0A812JYM2_9DINO</name>
<dbReference type="OrthoDB" id="441660at2759"/>
<dbReference type="Proteomes" id="UP000604046">
    <property type="component" value="Unassembled WGS sequence"/>
</dbReference>
<keyword evidence="1" id="KW-0732">Signal</keyword>
<dbReference type="EMBL" id="CAJNDS010000541">
    <property type="protein sequence ID" value="CAE7216709.1"/>
    <property type="molecule type" value="Genomic_DNA"/>
</dbReference>
<reference evidence="2" key="1">
    <citation type="submission" date="2021-02" db="EMBL/GenBank/DDBJ databases">
        <authorList>
            <person name="Dougan E. K."/>
            <person name="Rhodes N."/>
            <person name="Thang M."/>
            <person name="Chan C."/>
        </authorList>
    </citation>
    <scope>NUCLEOTIDE SEQUENCE</scope>
</reference>
<comment type="caution">
    <text evidence="2">The sequence shown here is derived from an EMBL/GenBank/DDBJ whole genome shotgun (WGS) entry which is preliminary data.</text>
</comment>
<evidence type="ECO:0000256" key="1">
    <source>
        <dbReference type="SAM" id="SignalP"/>
    </source>
</evidence>
<keyword evidence="3" id="KW-1185">Reference proteome</keyword>
<accession>A0A812JYM2</accession>
<evidence type="ECO:0000313" key="2">
    <source>
        <dbReference type="EMBL" id="CAE7216709.1"/>
    </source>
</evidence>
<dbReference type="AlphaFoldDB" id="A0A812JYM2"/>
<gene>
    <name evidence="2" type="ORF">SNAT2548_LOCUS7661</name>
</gene>
<organism evidence="2 3">
    <name type="scientific">Symbiodinium natans</name>
    <dbReference type="NCBI Taxonomy" id="878477"/>
    <lineage>
        <taxon>Eukaryota</taxon>
        <taxon>Sar</taxon>
        <taxon>Alveolata</taxon>
        <taxon>Dinophyceae</taxon>
        <taxon>Suessiales</taxon>
        <taxon>Symbiodiniaceae</taxon>
        <taxon>Symbiodinium</taxon>
    </lineage>
</organism>
<protein>
    <submittedName>
        <fullName evidence="2">Uncharacterized protein</fullName>
    </submittedName>
</protein>
<feature type="signal peptide" evidence="1">
    <location>
        <begin position="1"/>
        <end position="17"/>
    </location>
</feature>
<proteinExistence type="predicted"/>
<sequence length="66" mass="7262">MRATVGIIALLVSSAEAQLGTDLSREQLKPLTAFRQQHRRLVDGRLCAAAFVQDKRVYTGCTDVLC</sequence>